<sequence>MTRGLPVVIIFLLLLSSSTAPVDGSKTKRLRGFTSFRDAGKTIQKSLRADRCCLSRHPCCQLPA</sequence>
<evidence type="ECO:0000256" key="5">
    <source>
        <dbReference type="RuleBase" id="RU367125"/>
    </source>
</evidence>
<evidence type="ECO:0000256" key="1">
    <source>
        <dbReference type="ARBA" id="ARBA00004613"/>
    </source>
</evidence>
<proteinExistence type="evidence at transcript level"/>
<comment type="subcellular location">
    <subcellularLocation>
        <location evidence="1 5">Secreted</location>
    </subcellularLocation>
</comment>
<keyword evidence="3 5" id="KW-0800">Toxin</keyword>
<evidence type="ECO:0000313" key="6">
    <source>
        <dbReference type="EMBL" id="AXL95369.1"/>
    </source>
</evidence>
<name>A0A346CIH0_CONER</name>
<comment type="similarity">
    <text evidence="5">Belongs to the conotoxin T superfamily.</text>
</comment>
<keyword evidence="2 5" id="KW-0964">Secreted</keyword>
<evidence type="ECO:0000256" key="3">
    <source>
        <dbReference type="ARBA" id="ARBA00022656"/>
    </source>
</evidence>
<feature type="chain" id="PRO_5028519089" description="Conotoxin" evidence="5">
    <location>
        <begin position="25"/>
        <end position="64"/>
    </location>
</feature>
<dbReference type="InterPro" id="IPR031565">
    <property type="entry name" value="T-conotoxin"/>
</dbReference>
<keyword evidence="4 5" id="KW-0732">Signal</keyword>
<dbReference type="GO" id="GO:0090729">
    <property type="term" value="F:toxin activity"/>
    <property type="evidence" value="ECO:0007669"/>
    <property type="project" value="UniProtKB-UniRule"/>
</dbReference>
<dbReference type="GO" id="GO:0005576">
    <property type="term" value="C:extracellular region"/>
    <property type="evidence" value="ECO:0007669"/>
    <property type="project" value="UniProtKB-SubCell"/>
</dbReference>
<organism evidence="6">
    <name type="scientific">Conus ermineus</name>
    <name type="common">Agate cone</name>
    <name type="synonym">Chelyconus ermineus</name>
    <dbReference type="NCBI Taxonomy" id="55423"/>
    <lineage>
        <taxon>Eukaryota</taxon>
        <taxon>Metazoa</taxon>
        <taxon>Spiralia</taxon>
        <taxon>Lophotrochozoa</taxon>
        <taxon>Mollusca</taxon>
        <taxon>Gastropoda</taxon>
        <taxon>Caenogastropoda</taxon>
        <taxon>Neogastropoda</taxon>
        <taxon>Conoidea</taxon>
        <taxon>Conidae</taxon>
        <taxon>Conus</taxon>
        <taxon>Chelyconus</taxon>
    </lineage>
</organism>
<dbReference type="EMBL" id="MH360320">
    <property type="protein sequence ID" value="AXL95369.1"/>
    <property type="molecule type" value="mRNA"/>
</dbReference>
<evidence type="ECO:0000256" key="2">
    <source>
        <dbReference type="ARBA" id="ARBA00022525"/>
    </source>
</evidence>
<dbReference type="Pfam" id="PF16981">
    <property type="entry name" value="Chi-conotoxin"/>
    <property type="match status" value="1"/>
</dbReference>
<accession>A0A346CIH0</accession>
<protein>
    <recommendedName>
        <fullName evidence="5">Conotoxin</fullName>
    </recommendedName>
</protein>
<feature type="signal peptide" evidence="5">
    <location>
        <begin position="1"/>
        <end position="24"/>
    </location>
</feature>
<reference evidence="6" key="1">
    <citation type="journal article" date="2018" name="Genome Biol. Evol.">
        <title>Conotoxin diversity in Chelyconus ermineus (Born, 1778) and the convergent origin of piscivory in the Atlantic and Indo-Pacific cones.</title>
        <authorList>
            <person name="Abalde S."/>
            <person name="Tenorio M.J."/>
            <person name="Afonso C.M."/>
            <person name="Zardoya R."/>
        </authorList>
    </citation>
    <scope>NUCLEOTIDE SEQUENCE</scope>
    <source>
        <strain evidence="6">Cerm_032</strain>
    </source>
</reference>
<evidence type="ECO:0000256" key="4">
    <source>
        <dbReference type="ARBA" id="ARBA00022729"/>
    </source>
</evidence>
<dbReference type="AlphaFoldDB" id="A0A346CIH0"/>